<proteinExistence type="predicted"/>
<keyword evidence="2" id="KW-1185">Reference proteome</keyword>
<comment type="caution">
    <text evidence="1">The sequence shown here is derived from an EMBL/GenBank/DDBJ whole genome shotgun (WGS) entry which is preliminary data.</text>
</comment>
<name>A0ABM8VT79_9BACL</name>
<evidence type="ECO:0000313" key="2">
    <source>
        <dbReference type="Proteomes" id="UP000730618"/>
    </source>
</evidence>
<evidence type="ECO:0008006" key="3">
    <source>
        <dbReference type="Google" id="ProtNLM"/>
    </source>
</evidence>
<dbReference type="Proteomes" id="UP000730618">
    <property type="component" value="Unassembled WGS sequence"/>
</dbReference>
<evidence type="ECO:0000313" key="1">
    <source>
        <dbReference type="EMBL" id="CAG7657510.1"/>
    </source>
</evidence>
<reference evidence="1 2" key="1">
    <citation type="submission" date="2021-06" db="EMBL/GenBank/DDBJ databases">
        <authorList>
            <person name="Criscuolo A."/>
        </authorList>
    </citation>
    <scope>NUCLEOTIDE SEQUENCE [LARGE SCALE GENOMIC DNA]</scope>
    <source>
        <strain evidence="2">CIP 111802</strain>
    </source>
</reference>
<dbReference type="RefSeq" id="WP_218102921.1">
    <property type="nucleotide sequence ID" value="NZ_CAJVCE010000035.1"/>
</dbReference>
<sequence length="152" mass="17384">MKNSFYCSTLLLIVLVICSFGKNISNMPPTPSDTPKPSYYGEWTVHKFIGSTPISTAVDDSIIGMKATYTKEKASFDKDKILNPEYNELEITDDDFLKEYRNQLSDIGINSKSVKTVKINNWMNPGSFLIIKDEQTMIILWNGNYFEMKKET</sequence>
<accession>A0ABM8VT79</accession>
<protein>
    <recommendedName>
        <fullName evidence="3">Lipocalin-like domain-containing protein</fullName>
    </recommendedName>
</protein>
<dbReference type="EMBL" id="CAJVCE010000035">
    <property type="protein sequence ID" value="CAG7657510.1"/>
    <property type="molecule type" value="Genomic_DNA"/>
</dbReference>
<gene>
    <name evidence="1" type="ORF">PAECIP111802_06752</name>
</gene>
<organism evidence="1 2">
    <name type="scientific">Paenibacillus allorhizosphaerae</name>
    <dbReference type="NCBI Taxonomy" id="2849866"/>
    <lineage>
        <taxon>Bacteria</taxon>
        <taxon>Bacillati</taxon>
        <taxon>Bacillota</taxon>
        <taxon>Bacilli</taxon>
        <taxon>Bacillales</taxon>
        <taxon>Paenibacillaceae</taxon>
        <taxon>Paenibacillus</taxon>
    </lineage>
</organism>